<reference evidence="2" key="1">
    <citation type="submission" date="2020-02" db="EMBL/GenBank/DDBJ databases">
        <authorList>
            <person name="Meier V. D."/>
        </authorList>
    </citation>
    <scope>NUCLEOTIDE SEQUENCE</scope>
    <source>
        <strain evidence="2">AVDCRST_MAG79</strain>
    </source>
</reference>
<accession>A0A6J4U7G8</accession>
<proteinExistence type="predicted"/>
<name>A0A6J4U7G8_9ACTN</name>
<feature type="non-terminal residue" evidence="2">
    <location>
        <position position="32"/>
    </location>
</feature>
<protein>
    <submittedName>
        <fullName evidence="2">Uncharacterized protein</fullName>
    </submittedName>
</protein>
<gene>
    <name evidence="2" type="ORF">AVDCRST_MAG79-2019</name>
</gene>
<dbReference type="EMBL" id="CADCWC010000303">
    <property type="protein sequence ID" value="CAA9542915.1"/>
    <property type="molecule type" value="Genomic_DNA"/>
</dbReference>
<organism evidence="2">
    <name type="scientific">uncultured Thermoleophilia bacterium</name>
    <dbReference type="NCBI Taxonomy" id="1497501"/>
    <lineage>
        <taxon>Bacteria</taxon>
        <taxon>Bacillati</taxon>
        <taxon>Actinomycetota</taxon>
        <taxon>Thermoleophilia</taxon>
        <taxon>environmental samples</taxon>
    </lineage>
</organism>
<feature type="non-terminal residue" evidence="2">
    <location>
        <position position="1"/>
    </location>
</feature>
<evidence type="ECO:0000256" key="1">
    <source>
        <dbReference type="SAM" id="MobiDB-lite"/>
    </source>
</evidence>
<evidence type="ECO:0000313" key="2">
    <source>
        <dbReference type="EMBL" id="CAA9542915.1"/>
    </source>
</evidence>
<dbReference type="AlphaFoldDB" id="A0A6J4U7G8"/>
<sequence>AARRPGRRGLRPPARRGDRQSRAPTGARGHRL</sequence>
<feature type="region of interest" description="Disordered" evidence="1">
    <location>
        <begin position="1"/>
        <end position="32"/>
    </location>
</feature>
<feature type="compositionally biased region" description="Basic residues" evidence="1">
    <location>
        <begin position="1"/>
        <end position="14"/>
    </location>
</feature>